<feature type="compositionally biased region" description="Basic and acidic residues" evidence="1">
    <location>
        <begin position="1"/>
        <end position="17"/>
    </location>
</feature>
<comment type="caution">
    <text evidence="2">The sequence shown here is derived from an EMBL/GenBank/DDBJ whole genome shotgun (WGS) entry which is preliminary data.</text>
</comment>
<proteinExistence type="predicted"/>
<feature type="compositionally biased region" description="Low complexity" evidence="1">
    <location>
        <begin position="402"/>
        <end position="430"/>
    </location>
</feature>
<evidence type="ECO:0000313" key="3">
    <source>
        <dbReference type="Proteomes" id="UP000326759"/>
    </source>
</evidence>
<dbReference type="AlphaFoldDB" id="A0A5N5TIM3"/>
<dbReference type="OrthoDB" id="6371270at2759"/>
<feature type="compositionally biased region" description="Basic and acidic residues" evidence="1">
    <location>
        <begin position="286"/>
        <end position="296"/>
    </location>
</feature>
<protein>
    <submittedName>
        <fullName evidence="2">Uncharacterized protein</fullName>
    </submittedName>
</protein>
<feature type="compositionally biased region" description="Basic residues" evidence="1">
    <location>
        <begin position="264"/>
        <end position="278"/>
    </location>
</feature>
<feature type="compositionally biased region" description="Basic residues" evidence="1">
    <location>
        <begin position="297"/>
        <end position="306"/>
    </location>
</feature>
<gene>
    <name evidence="2" type="ORF">Anas_01229</name>
</gene>
<feature type="compositionally biased region" description="Acidic residues" evidence="1">
    <location>
        <begin position="874"/>
        <end position="885"/>
    </location>
</feature>
<feature type="region of interest" description="Disordered" evidence="1">
    <location>
        <begin position="1"/>
        <end position="27"/>
    </location>
</feature>
<dbReference type="Pfam" id="PF15335">
    <property type="entry name" value="CAAP1"/>
    <property type="match status" value="1"/>
</dbReference>
<feature type="region of interest" description="Disordered" evidence="1">
    <location>
        <begin position="850"/>
        <end position="893"/>
    </location>
</feature>
<sequence>MKPKEEEASLDAKEKGQGGDSDQEMMNLENELYSLTHYADDEEELVAQMFATIKGSKLEAMMPPILKEIPLIDVQQLCLHELRGMSQRRILSIINGQEMSGSSSEDSDSEKKPIESNENIENENDDSKVPNVTIKIEPESEDLLTGKDLSELENINESNLTTLDILELEMRAKLIKTMLEKQEGDEGKDDEEGTNGLVPDIKIKEEPLTPESTHNEDNVSRHGSPESHRRSRHSRRKRKDRRRSDSRSYSSSRSSSRSSFSSKSRSKSRTPSRSRSHSRSMSYTPELKKEGSESPKSKKNTKKKISRKEFEARMQKAKMNRRYRKRKESEEESSEIAKAKQISNETEEPSENPPDQTEENNVVPSEEKNAEQNEAGNEEPAEEGEVEEKEEGEIDSNEEALSRSSRSYSRSYSSDSYSSYSSSRSRSYSRSPKRRRSRKSKKKRRHRRRRSRSRSLSDVPKIPNWKPEDSTISSINLDSSNAEPKLDTKPEPKKTLPSKEDRQSISFSISKKSNTAIKKSSELGDETLTSTAMPEDTDQDDNDTEEGNSKIICDDKVADEKSLQIESEDAKPHDDDENKPQAAAIIAEDFYKGADQLNLSDEGECEDEKDFEKILDDNNTLTESNASRSFIAKVSGKSKTVSSKHRKRRAEVISVYEEETVLSEDLVNIDSPYEASDIPKDSEEAVEEISQISSLPDVGEDSTQDVLEPLPELEPEDSRESHNLEIIGVIDPAEKQNDGFDEDIAAGGSSWSMRWLQSEKVQKVVSNSKMLSKVRKKIQAKGKGMVKEAQANKSKGIVKEAPKAAIPKQTIVEAKPESPKIEVKLQPKTASNVIGSIEEYEKLVGIKVKAPTSLPQPKPQTKSAPSQAISTLLDSDDDEDSEEEAIWSKIMKK</sequence>
<feature type="compositionally biased region" description="Basic residues" evidence="1">
    <location>
        <begin position="431"/>
        <end position="453"/>
    </location>
</feature>
<accession>A0A5N5TIM3</accession>
<dbReference type="InterPro" id="IPR038991">
    <property type="entry name" value="CAAP1"/>
</dbReference>
<feature type="region of interest" description="Disordered" evidence="1">
    <location>
        <begin position="672"/>
        <end position="723"/>
    </location>
</feature>
<feature type="region of interest" description="Disordered" evidence="1">
    <location>
        <begin position="95"/>
        <end position="133"/>
    </location>
</feature>
<feature type="compositionally biased region" description="Basic and acidic residues" evidence="1">
    <location>
        <begin position="201"/>
        <end position="228"/>
    </location>
</feature>
<evidence type="ECO:0000256" key="1">
    <source>
        <dbReference type="SAM" id="MobiDB-lite"/>
    </source>
</evidence>
<name>A0A5N5TIM3_9CRUS</name>
<feature type="compositionally biased region" description="Polar residues" evidence="1">
    <location>
        <begin position="470"/>
        <end position="482"/>
    </location>
</feature>
<dbReference type="Proteomes" id="UP000326759">
    <property type="component" value="Unassembled WGS sequence"/>
</dbReference>
<feature type="compositionally biased region" description="Acidic residues" evidence="1">
    <location>
        <begin position="376"/>
        <end position="398"/>
    </location>
</feature>
<feature type="compositionally biased region" description="Acidic residues" evidence="1">
    <location>
        <begin position="535"/>
        <end position="546"/>
    </location>
</feature>
<feature type="compositionally biased region" description="Basic residues" evidence="1">
    <location>
        <begin position="315"/>
        <end position="326"/>
    </location>
</feature>
<dbReference type="PANTHER" id="PTHR14740:SF3">
    <property type="entry name" value="CASPASE ACTIVITY AND APOPTOSIS INHIBITOR 1"/>
    <property type="match status" value="1"/>
</dbReference>
<evidence type="ECO:0000313" key="2">
    <source>
        <dbReference type="EMBL" id="KAB7506129.1"/>
    </source>
</evidence>
<keyword evidence="3" id="KW-1185">Reference proteome</keyword>
<feature type="compositionally biased region" description="Polar residues" evidence="1">
    <location>
        <begin position="504"/>
        <end position="518"/>
    </location>
</feature>
<feature type="compositionally biased region" description="Polar residues" evidence="1">
    <location>
        <begin position="853"/>
        <end position="873"/>
    </location>
</feature>
<feature type="compositionally biased region" description="Basic and acidic residues" evidence="1">
    <location>
        <begin position="484"/>
        <end position="503"/>
    </location>
</feature>
<reference evidence="2 3" key="1">
    <citation type="journal article" date="2019" name="PLoS Biol.">
        <title>Sex chromosomes control vertical transmission of feminizing Wolbachia symbionts in an isopod.</title>
        <authorList>
            <person name="Becking T."/>
            <person name="Chebbi M.A."/>
            <person name="Giraud I."/>
            <person name="Moumen B."/>
            <person name="Laverre T."/>
            <person name="Caubet Y."/>
            <person name="Peccoud J."/>
            <person name="Gilbert C."/>
            <person name="Cordaux R."/>
        </authorList>
    </citation>
    <scope>NUCLEOTIDE SEQUENCE [LARGE SCALE GENOMIC DNA]</scope>
    <source>
        <strain evidence="2">ANa2</strain>
        <tissue evidence="2">Whole body excluding digestive tract and cuticle</tissue>
    </source>
</reference>
<feature type="compositionally biased region" description="Low complexity" evidence="1">
    <location>
        <begin position="247"/>
        <end position="263"/>
    </location>
</feature>
<feature type="compositionally biased region" description="Basic residues" evidence="1">
    <location>
        <begin position="229"/>
        <end position="241"/>
    </location>
</feature>
<feature type="compositionally biased region" description="Basic and acidic residues" evidence="1">
    <location>
        <begin position="552"/>
        <end position="579"/>
    </location>
</feature>
<feature type="region of interest" description="Disordered" evidence="1">
    <location>
        <begin position="180"/>
        <end position="582"/>
    </location>
</feature>
<organism evidence="2 3">
    <name type="scientific">Armadillidium nasatum</name>
    <dbReference type="NCBI Taxonomy" id="96803"/>
    <lineage>
        <taxon>Eukaryota</taxon>
        <taxon>Metazoa</taxon>
        <taxon>Ecdysozoa</taxon>
        <taxon>Arthropoda</taxon>
        <taxon>Crustacea</taxon>
        <taxon>Multicrustacea</taxon>
        <taxon>Malacostraca</taxon>
        <taxon>Eumalacostraca</taxon>
        <taxon>Peracarida</taxon>
        <taxon>Isopoda</taxon>
        <taxon>Oniscidea</taxon>
        <taxon>Crinocheta</taxon>
        <taxon>Armadillidiidae</taxon>
        <taxon>Armadillidium</taxon>
    </lineage>
</organism>
<dbReference type="EMBL" id="SEYY01000984">
    <property type="protein sequence ID" value="KAB7506129.1"/>
    <property type="molecule type" value="Genomic_DNA"/>
</dbReference>
<dbReference type="PANTHER" id="PTHR14740">
    <property type="entry name" value="CASPASE ACTIVITY AND APOPTOSIS INHIBITOR 1"/>
    <property type="match status" value="1"/>
</dbReference>
<dbReference type="GO" id="GO:0042981">
    <property type="term" value="P:regulation of apoptotic process"/>
    <property type="evidence" value="ECO:0007669"/>
    <property type="project" value="InterPro"/>
</dbReference>